<feature type="non-terminal residue" evidence="10">
    <location>
        <position position="236"/>
    </location>
</feature>
<dbReference type="AlphaFoldDB" id="X1RNC7"/>
<evidence type="ECO:0000256" key="4">
    <source>
        <dbReference type="ARBA" id="ARBA00022605"/>
    </source>
</evidence>
<keyword evidence="6" id="KW-0822">Tryptophan biosynthesis</keyword>
<feature type="domain" description="Indole-3-glycerol phosphate synthase" evidence="9">
    <location>
        <begin position="16"/>
        <end position="141"/>
    </location>
</feature>
<dbReference type="Pfam" id="PF00218">
    <property type="entry name" value="IGPS"/>
    <property type="match status" value="1"/>
</dbReference>
<feature type="non-terminal residue" evidence="10">
    <location>
        <position position="1"/>
    </location>
</feature>
<dbReference type="PROSITE" id="PS00614">
    <property type="entry name" value="IGPS"/>
    <property type="match status" value="1"/>
</dbReference>
<gene>
    <name evidence="10" type="ORF">S06H3_55289</name>
</gene>
<protein>
    <recommendedName>
        <fullName evidence="3">indole-3-glycerol-phosphate synthase</fullName>
        <ecNumber evidence="3">4.1.1.48</ecNumber>
    </recommendedName>
</protein>
<proteinExistence type="predicted"/>
<dbReference type="InterPro" id="IPR011060">
    <property type="entry name" value="RibuloseP-bd_barrel"/>
</dbReference>
<keyword evidence="5" id="KW-0210">Decarboxylase</keyword>
<dbReference type="Gene3D" id="3.20.20.70">
    <property type="entry name" value="Aldolase class I"/>
    <property type="match status" value="1"/>
</dbReference>
<dbReference type="EMBL" id="BARV01035430">
    <property type="protein sequence ID" value="GAI57014.1"/>
    <property type="molecule type" value="Genomic_DNA"/>
</dbReference>
<comment type="caution">
    <text evidence="10">The sequence shown here is derived from an EMBL/GenBank/DDBJ whole genome shotgun (WGS) entry which is preliminary data.</text>
</comment>
<dbReference type="GO" id="GO:0000162">
    <property type="term" value="P:L-tryptophan biosynthetic process"/>
    <property type="evidence" value="ECO:0007669"/>
    <property type="project" value="UniProtKB-UniPathway"/>
</dbReference>
<reference evidence="10" key="1">
    <citation type="journal article" date="2014" name="Front. Microbiol.">
        <title>High frequency of phylogenetically diverse reductive dehalogenase-homologous genes in deep subseafloor sedimentary metagenomes.</title>
        <authorList>
            <person name="Kawai M."/>
            <person name="Futagami T."/>
            <person name="Toyoda A."/>
            <person name="Takaki Y."/>
            <person name="Nishi S."/>
            <person name="Hori S."/>
            <person name="Arai W."/>
            <person name="Tsubouchi T."/>
            <person name="Morono Y."/>
            <person name="Uchiyama I."/>
            <person name="Ito T."/>
            <person name="Fujiyama A."/>
            <person name="Inagaki F."/>
            <person name="Takami H."/>
        </authorList>
    </citation>
    <scope>NUCLEOTIDE SEQUENCE</scope>
    <source>
        <strain evidence="10">Expedition CK06-06</strain>
    </source>
</reference>
<dbReference type="SUPFAM" id="SSF51366">
    <property type="entry name" value="Ribulose-phoshate binding barrel"/>
    <property type="match status" value="1"/>
</dbReference>
<dbReference type="GO" id="GO:0004640">
    <property type="term" value="F:phosphoribosylanthranilate isomerase activity"/>
    <property type="evidence" value="ECO:0007669"/>
    <property type="project" value="TreeGrafter"/>
</dbReference>
<dbReference type="InterPro" id="IPR013785">
    <property type="entry name" value="Aldolase_TIM"/>
</dbReference>
<comment type="catalytic activity">
    <reaction evidence="1">
        <text>1-(2-carboxyphenylamino)-1-deoxy-D-ribulose 5-phosphate + H(+) = (1S,2R)-1-C-(indol-3-yl)glycerol 3-phosphate + CO2 + H2O</text>
        <dbReference type="Rhea" id="RHEA:23476"/>
        <dbReference type="ChEBI" id="CHEBI:15377"/>
        <dbReference type="ChEBI" id="CHEBI:15378"/>
        <dbReference type="ChEBI" id="CHEBI:16526"/>
        <dbReference type="ChEBI" id="CHEBI:58613"/>
        <dbReference type="ChEBI" id="CHEBI:58866"/>
        <dbReference type="EC" id="4.1.1.48"/>
    </reaction>
</comment>
<dbReference type="UniPathway" id="UPA00035">
    <property type="reaction ID" value="UER00043"/>
</dbReference>
<dbReference type="InterPro" id="IPR045186">
    <property type="entry name" value="Indole-3-glycerol_P_synth"/>
</dbReference>
<evidence type="ECO:0000259" key="9">
    <source>
        <dbReference type="Pfam" id="PF00218"/>
    </source>
</evidence>
<evidence type="ECO:0000256" key="8">
    <source>
        <dbReference type="ARBA" id="ARBA00023239"/>
    </source>
</evidence>
<evidence type="ECO:0000256" key="6">
    <source>
        <dbReference type="ARBA" id="ARBA00022822"/>
    </source>
</evidence>
<keyword evidence="7" id="KW-0057">Aromatic amino acid biosynthesis</keyword>
<dbReference type="GO" id="GO:0004425">
    <property type="term" value="F:indole-3-glycerol-phosphate synthase activity"/>
    <property type="evidence" value="ECO:0007669"/>
    <property type="project" value="UniProtKB-EC"/>
</dbReference>
<comment type="pathway">
    <text evidence="2">Amino-acid biosynthesis; L-tryptophan biosynthesis; L-tryptophan from chorismate: step 4/5.</text>
</comment>
<dbReference type="InterPro" id="IPR001468">
    <property type="entry name" value="Indole-3-GlycerolPSynthase_CS"/>
</dbReference>
<dbReference type="EC" id="4.1.1.48" evidence="3"/>
<dbReference type="PANTHER" id="PTHR22854:SF2">
    <property type="entry name" value="INDOLE-3-GLYCEROL-PHOSPHATE SYNTHASE"/>
    <property type="match status" value="1"/>
</dbReference>
<organism evidence="10">
    <name type="scientific">marine sediment metagenome</name>
    <dbReference type="NCBI Taxonomy" id="412755"/>
    <lineage>
        <taxon>unclassified sequences</taxon>
        <taxon>metagenomes</taxon>
        <taxon>ecological metagenomes</taxon>
    </lineage>
</organism>
<accession>X1RNC7</accession>
<evidence type="ECO:0000313" key="10">
    <source>
        <dbReference type="EMBL" id="GAI57014.1"/>
    </source>
</evidence>
<keyword evidence="8" id="KW-0456">Lyase</keyword>
<evidence type="ECO:0000256" key="2">
    <source>
        <dbReference type="ARBA" id="ARBA00004696"/>
    </source>
</evidence>
<evidence type="ECO:0000256" key="7">
    <source>
        <dbReference type="ARBA" id="ARBA00023141"/>
    </source>
</evidence>
<dbReference type="PANTHER" id="PTHR22854">
    <property type="entry name" value="TRYPTOPHAN BIOSYNTHESIS PROTEIN"/>
    <property type="match status" value="1"/>
</dbReference>
<evidence type="ECO:0000256" key="5">
    <source>
        <dbReference type="ARBA" id="ARBA00022793"/>
    </source>
</evidence>
<name>X1RNC7_9ZZZZ</name>
<keyword evidence="4" id="KW-0028">Amino-acid biosynthesis</keyword>
<evidence type="ECO:0000256" key="1">
    <source>
        <dbReference type="ARBA" id="ARBA00001633"/>
    </source>
</evidence>
<dbReference type="InterPro" id="IPR013798">
    <property type="entry name" value="Indole-3-glycerol_P_synth_dom"/>
</dbReference>
<sequence>SLIPLYAHLAMSFYIDEIVKAKAEELERRRQNMPLSELEKLGSKSSKKDFAAALKGDDIRLIAEVKKASPSRGVIARDLDPVKLARTYAQNGAAAISVLTEERYFGGSLEHLSAISAELEKTPLLRKDFIFDPYQIYESRAQVNLDSQCIEHVGAAAAAAHPPVAVLGHLGTGPGNHEGSSGGDIEGLRGIAASAAGIDHWPGYGYGGRLLSHRPCHPGDFLHCLPLEPQGGNEGA</sequence>
<evidence type="ECO:0000256" key="3">
    <source>
        <dbReference type="ARBA" id="ARBA00012362"/>
    </source>
</evidence>